<dbReference type="Pfam" id="PF04977">
    <property type="entry name" value="DivIC"/>
    <property type="match status" value="1"/>
</dbReference>
<reference evidence="2 3" key="1">
    <citation type="journal article" date="2023" name="Microbiol. Spectr.">
        <title>Symbiosis of Carpenter Bees with Uncharacterized Lactic Acid Bacteria Showing NAD Auxotrophy.</title>
        <authorList>
            <person name="Kawasaki S."/>
            <person name="Ozawa K."/>
            <person name="Mori T."/>
            <person name="Yamamoto A."/>
            <person name="Ito M."/>
            <person name="Ohkuma M."/>
            <person name="Sakamoto M."/>
            <person name="Matsutani M."/>
        </authorList>
    </citation>
    <scope>NUCLEOTIDE SEQUENCE [LARGE SCALE GENOMIC DNA]</scope>
    <source>
        <strain evidence="2 3">Kim32-2</strain>
    </source>
</reference>
<dbReference type="EMBL" id="AP026803">
    <property type="protein sequence ID" value="BDR60934.1"/>
    <property type="molecule type" value="Genomic_DNA"/>
</dbReference>
<organism evidence="2 3">
    <name type="scientific">Lactobacillus xylocopicola</name>
    <dbReference type="NCBI Taxonomy" id="2976676"/>
    <lineage>
        <taxon>Bacteria</taxon>
        <taxon>Bacillati</taxon>
        <taxon>Bacillota</taxon>
        <taxon>Bacilli</taxon>
        <taxon>Lactobacillales</taxon>
        <taxon>Lactobacillaceae</taxon>
        <taxon>Lactobacillus</taxon>
    </lineage>
</organism>
<dbReference type="InterPro" id="IPR039076">
    <property type="entry name" value="DivIC"/>
</dbReference>
<dbReference type="PANTHER" id="PTHR40027">
    <property type="entry name" value="CELL DIVISION PROTEIN DIVIC"/>
    <property type="match status" value="1"/>
</dbReference>
<feature type="coiled-coil region" evidence="1">
    <location>
        <begin position="60"/>
        <end position="87"/>
    </location>
</feature>
<accession>A0ABN6SL52</accession>
<dbReference type="Proteomes" id="UP001321741">
    <property type="component" value="Chromosome"/>
</dbReference>
<name>A0ABN6SL52_9LACO</name>
<evidence type="ECO:0000313" key="3">
    <source>
        <dbReference type="Proteomes" id="UP001321741"/>
    </source>
</evidence>
<evidence type="ECO:0000313" key="2">
    <source>
        <dbReference type="EMBL" id="BDR60934.1"/>
    </source>
</evidence>
<dbReference type="PANTHER" id="PTHR40027:SF1">
    <property type="entry name" value="CELL DIVISION PROTEIN DIVIC"/>
    <property type="match status" value="1"/>
</dbReference>
<keyword evidence="1" id="KW-0175">Coiled coil</keyword>
<proteinExistence type="predicted"/>
<evidence type="ECO:0000256" key="1">
    <source>
        <dbReference type="SAM" id="Coils"/>
    </source>
</evidence>
<protein>
    <submittedName>
        <fullName evidence="2">Septation inhibitor protein</fullName>
    </submittedName>
</protein>
<dbReference type="InterPro" id="IPR007060">
    <property type="entry name" value="FtsL/DivIC"/>
</dbReference>
<gene>
    <name evidence="2" type="ORF">KIM322_11950</name>
</gene>
<sequence length="124" mass="14592">MKGPRIYNSLSPEERMTRLRNKKEKRAKEVHRVRRNRIIAGFALLFIFLGCQIVYAQRQTNQINEQVQASKQSLKQINDQKRTLSAKRDDLKDPDYVAKLVRSKFLYSKPNEVVYNLPEGKNNN</sequence>
<keyword evidence="3" id="KW-1185">Reference proteome</keyword>